<gene>
    <name evidence="3" type="ORF">Adt_35707</name>
</gene>
<evidence type="ECO:0000259" key="2">
    <source>
        <dbReference type="Pfam" id="PF10551"/>
    </source>
</evidence>
<feature type="domain" description="FAR1" evidence="1">
    <location>
        <begin position="34"/>
        <end position="130"/>
    </location>
</feature>
<dbReference type="Pfam" id="PF03101">
    <property type="entry name" value="FAR1"/>
    <property type="match status" value="1"/>
</dbReference>
<feature type="domain" description="MULE transposase" evidence="2">
    <location>
        <begin position="251"/>
        <end position="308"/>
    </location>
</feature>
<reference evidence="4" key="1">
    <citation type="submission" date="2024-07" db="EMBL/GenBank/DDBJ databases">
        <title>Two chromosome-level genome assemblies of Korean endemic species Abeliophyllum distichum and Forsythia ovata (Oleaceae).</title>
        <authorList>
            <person name="Jang H."/>
        </authorList>
    </citation>
    <scope>NUCLEOTIDE SEQUENCE [LARGE SCALE GENOMIC DNA]</scope>
</reference>
<evidence type="ECO:0000259" key="1">
    <source>
        <dbReference type="Pfam" id="PF03101"/>
    </source>
</evidence>
<dbReference type="Proteomes" id="UP001604336">
    <property type="component" value="Unassembled WGS sequence"/>
</dbReference>
<name>A0ABD1QJF6_9LAMI</name>
<evidence type="ECO:0000313" key="4">
    <source>
        <dbReference type="Proteomes" id="UP001604336"/>
    </source>
</evidence>
<protein>
    <submittedName>
        <fullName evidence="3">Protein FAR1-RELATED SEQUENCE 5</fullName>
    </submittedName>
</protein>
<comment type="caution">
    <text evidence="3">The sequence shown here is derived from an EMBL/GenBank/DDBJ whole genome shotgun (WGS) entry which is preliminary data.</text>
</comment>
<dbReference type="InterPro" id="IPR018289">
    <property type="entry name" value="MULE_transposase_dom"/>
</dbReference>
<dbReference type="AlphaFoldDB" id="A0ABD1QJF6"/>
<evidence type="ECO:0000313" key="3">
    <source>
        <dbReference type="EMBL" id="KAL2474971.1"/>
    </source>
</evidence>
<keyword evidence="4" id="KW-1185">Reference proteome</keyword>
<dbReference type="EMBL" id="JBFOLK010000011">
    <property type="protein sequence ID" value="KAL2474971.1"/>
    <property type="molecule type" value="Genomic_DNA"/>
</dbReference>
<sequence length="505" mass="58109">MEFDSGDNVFVPQVNISVIPQIGQQFESLEDAYNFYNQYAREAGFSTCISNSKKKKETNEYFWKLFVCSKEGKTDETYQMRRKDTVPRICEKNRGHTRCGCNVRFSVVKQQTGVGWVVSKFVEEHNHALATPSRVHLLRSHRGISTTKKALTQQFSEANIPTCQQIRLLEINAGGPSSLGCVERDIRNYESKARQEMLGHDAETLIVYFAFEKEKNPNFFFDYETDDENKFVRCFWADCESRRSYAYFGDVVVFDTTYNTNKYSMIFASFVGVNHHGQTIIFGCGLLSDETTESFVWLFSKFIEAMPTQAAPRGDYHRSRCCNFKRALAHRRWTKHAKQPQCLIRRLDSQVDNSSGHSLISRHGMLAHATSELVDDASLTDARSTFLLGEFQSLRICVKDIDSGGDIGMSRNKTREETQVIRDPNPVRAKGHDKRTCPTLQNRLDNTLPLQYPHNAPDPHYSYNAPNPQYSYDMSDDRFTSIDNRIIKDILYFETTLFDNILHNT</sequence>
<organism evidence="3 4">
    <name type="scientific">Abeliophyllum distichum</name>
    <dbReference type="NCBI Taxonomy" id="126358"/>
    <lineage>
        <taxon>Eukaryota</taxon>
        <taxon>Viridiplantae</taxon>
        <taxon>Streptophyta</taxon>
        <taxon>Embryophyta</taxon>
        <taxon>Tracheophyta</taxon>
        <taxon>Spermatophyta</taxon>
        <taxon>Magnoliopsida</taxon>
        <taxon>eudicotyledons</taxon>
        <taxon>Gunneridae</taxon>
        <taxon>Pentapetalae</taxon>
        <taxon>asterids</taxon>
        <taxon>lamiids</taxon>
        <taxon>Lamiales</taxon>
        <taxon>Oleaceae</taxon>
        <taxon>Forsythieae</taxon>
        <taxon>Abeliophyllum</taxon>
    </lineage>
</organism>
<accession>A0ABD1QJF6</accession>
<proteinExistence type="predicted"/>
<dbReference type="Pfam" id="PF10551">
    <property type="entry name" value="MULE"/>
    <property type="match status" value="1"/>
</dbReference>
<dbReference type="InterPro" id="IPR004330">
    <property type="entry name" value="FAR1_DNA_bnd_dom"/>
</dbReference>
<dbReference type="PANTHER" id="PTHR47718">
    <property type="entry name" value="OS01G0519700 PROTEIN"/>
    <property type="match status" value="1"/>
</dbReference>